<dbReference type="GO" id="GO:0016020">
    <property type="term" value="C:membrane"/>
    <property type="evidence" value="ECO:0007669"/>
    <property type="project" value="UniProtKB-SubCell"/>
</dbReference>
<dbReference type="KEGG" id="cmax:111477289"/>
<accession>A0A6J1IIY5</accession>
<dbReference type="GO" id="GO:0080143">
    <property type="term" value="P:regulation of amino acid export"/>
    <property type="evidence" value="ECO:0007669"/>
    <property type="project" value="InterPro"/>
</dbReference>
<dbReference type="PANTHER" id="PTHR33228:SF49">
    <property type="entry name" value="PROTEIN GLUTAMINE DUMPER 5"/>
    <property type="match status" value="1"/>
</dbReference>
<evidence type="ECO:0000256" key="7">
    <source>
        <dbReference type="ARBA" id="ARBA00023136"/>
    </source>
</evidence>
<proteinExistence type="inferred from homology"/>
<keyword evidence="3" id="KW-0813">Transport</keyword>
<dbReference type="GO" id="GO:0006865">
    <property type="term" value="P:amino acid transport"/>
    <property type="evidence" value="ECO:0007669"/>
    <property type="project" value="UniProtKB-KW"/>
</dbReference>
<dbReference type="AlphaFoldDB" id="A0A6J1IIY5"/>
<protein>
    <submittedName>
        <fullName evidence="11">Protein GLUTAMINE DUMPER 5-like</fullName>
    </submittedName>
</protein>
<keyword evidence="7 9" id="KW-0472">Membrane</keyword>
<keyword evidence="5" id="KW-0029">Amino-acid transport</keyword>
<keyword evidence="4 9" id="KW-0812">Transmembrane</keyword>
<evidence type="ECO:0000256" key="8">
    <source>
        <dbReference type="SAM" id="MobiDB-lite"/>
    </source>
</evidence>
<evidence type="ECO:0000256" key="6">
    <source>
        <dbReference type="ARBA" id="ARBA00022989"/>
    </source>
</evidence>
<dbReference type="PANTHER" id="PTHR33228">
    <property type="entry name" value="PROTEIN GLUTAMINE DUMPER 4-RELATED"/>
    <property type="match status" value="1"/>
</dbReference>
<name>A0A6J1IIY5_CUCMA</name>
<feature type="region of interest" description="Disordered" evidence="8">
    <location>
        <begin position="121"/>
        <end position="158"/>
    </location>
</feature>
<dbReference type="RefSeq" id="XP_022977126.1">
    <property type="nucleotide sequence ID" value="XM_023121358.1"/>
</dbReference>
<reference evidence="11" key="1">
    <citation type="submission" date="2025-08" db="UniProtKB">
        <authorList>
            <consortium name="RefSeq"/>
        </authorList>
    </citation>
    <scope>IDENTIFICATION</scope>
    <source>
        <tissue evidence="11">Young leaves</tissue>
    </source>
</reference>
<evidence type="ECO:0000256" key="3">
    <source>
        <dbReference type="ARBA" id="ARBA00022448"/>
    </source>
</evidence>
<keyword evidence="10" id="KW-1185">Reference proteome</keyword>
<keyword evidence="6 9" id="KW-1133">Transmembrane helix</keyword>
<evidence type="ECO:0000256" key="9">
    <source>
        <dbReference type="SAM" id="Phobius"/>
    </source>
</evidence>
<feature type="compositionally biased region" description="Basic and acidic residues" evidence="8">
    <location>
        <begin position="121"/>
        <end position="142"/>
    </location>
</feature>
<dbReference type="Proteomes" id="UP000504608">
    <property type="component" value="Unplaced"/>
</dbReference>
<dbReference type="InterPro" id="IPR040359">
    <property type="entry name" value="GDU"/>
</dbReference>
<evidence type="ECO:0000256" key="2">
    <source>
        <dbReference type="ARBA" id="ARBA00009977"/>
    </source>
</evidence>
<evidence type="ECO:0000256" key="4">
    <source>
        <dbReference type="ARBA" id="ARBA00022692"/>
    </source>
</evidence>
<sequence length="158" mass="17547">MERISPSAQYSSPLTSPNIAERSLWHSPFPYLFGGLASMMILITFSLVLLACSHWNLCRRNRGSDDLENGGSNEAKIDSEMQSEKANYDENVLVIMAGNQKPTFLARPVCVRISSAVKTAVEEKKTAENSEKSTKVYDREVSSEATTVIQESGEEEHE</sequence>
<comment type="similarity">
    <text evidence="2">Belongs to the GLUTAMINE DUMPER 1 (TC 9.B.60) family.</text>
</comment>
<dbReference type="GeneID" id="111477289"/>
<evidence type="ECO:0000313" key="10">
    <source>
        <dbReference type="Proteomes" id="UP000504608"/>
    </source>
</evidence>
<organism evidence="10 11">
    <name type="scientific">Cucurbita maxima</name>
    <name type="common">Pumpkin</name>
    <name type="synonym">Winter squash</name>
    <dbReference type="NCBI Taxonomy" id="3661"/>
    <lineage>
        <taxon>Eukaryota</taxon>
        <taxon>Viridiplantae</taxon>
        <taxon>Streptophyta</taxon>
        <taxon>Embryophyta</taxon>
        <taxon>Tracheophyta</taxon>
        <taxon>Spermatophyta</taxon>
        <taxon>Magnoliopsida</taxon>
        <taxon>eudicotyledons</taxon>
        <taxon>Gunneridae</taxon>
        <taxon>Pentapetalae</taxon>
        <taxon>rosids</taxon>
        <taxon>fabids</taxon>
        <taxon>Cucurbitales</taxon>
        <taxon>Cucurbitaceae</taxon>
        <taxon>Cucurbiteae</taxon>
        <taxon>Cucurbita</taxon>
    </lineage>
</organism>
<feature type="transmembrane region" description="Helical" evidence="9">
    <location>
        <begin position="31"/>
        <end position="52"/>
    </location>
</feature>
<dbReference type="OrthoDB" id="1930784at2759"/>
<feature type="region of interest" description="Disordered" evidence="8">
    <location>
        <begin position="63"/>
        <end position="82"/>
    </location>
</feature>
<evidence type="ECO:0000256" key="1">
    <source>
        <dbReference type="ARBA" id="ARBA00004167"/>
    </source>
</evidence>
<gene>
    <name evidence="11" type="primary">LOC111477289</name>
</gene>
<evidence type="ECO:0000313" key="11">
    <source>
        <dbReference type="RefSeq" id="XP_022977126.1"/>
    </source>
</evidence>
<evidence type="ECO:0000256" key="5">
    <source>
        <dbReference type="ARBA" id="ARBA00022970"/>
    </source>
</evidence>
<comment type="subcellular location">
    <subcellularLocation>
        <location evidence="1">Membrane</location>
        <topology evidence="1">Single-pass membrane protein</topology>
    </subcellularLocation>
</comment>